<dbReference type="Proteomes" id="UP000242525">
    <property type="component" value="Unassembled WGS sequence"/>
</dbReference>
<keyword evidence="3" id="KW-1185">Reference proteome</keyword>
<feature type="compositionally biased region" description="Polar residues" evidence="1">
    <location>
        <begin position="20"/>
        <end position="38"/>
    </location>
</feature>
<accession>A0A0J9XAX5</accession>
<comment type="caution">
    <text evidence="2">The sequence shown here is derived from an EMBL/GenBank/DDBJ whole genome shotgun (WGS) entry which is preliminary data.</text>
</comment>
<feature type="region of interest" description="Disordered" evidence="1">
    <location>
        <begin position="360"/>
        <end position="412"/>
    </location>
</feature>
<sequence length="638" mass="71865">MSGEYNPNHQSFCIDHPQAKPQQQTQGPAPSAQTANSSKPRKFRNKFVPSFQNPKKKPKHSSKNAKKLSKSNAKTASSSTSPPSSSTLSSIPQNQTALVKGSISKQQTYKSSQYLDHLKQFEIAEKRRLERLKKTVYELVSRPSINQFVGKAHGGFNYPEFHDFHSGYASRVLAVGDPSHQKLWDSYIPQIAYNSPMVSNALVAYSSLHLSRKKHIKDPNLEAMASEHFFTSIQDLMKAMSDISSINLFELYVTSYLVAAFAIATPDQVVLVSVDQTKPELFRIIRGVFNPYFKSLFDQDHTASFWLPKLEIPKSLDSLDPKVLSDPNFSLYKLLWDQLDSMEAGSTSIEILSNPNYNMPSFPANPEATSPFPTKRESLSKEKNEDGVDANLKSGDPFPEYELSSGLDLGNFDDGSGGNVTTTDIYPLNSEIDMGIYDTLSCTTSSSYGEHSDYSSPEDSLNSPPETDPTLMFNSYENALSSKHTFETIKQPLSFDTSTNIPPPLEETDPTLFTLLPGEARCYRKAIYDIIHVASSSNMTKSTSVLVVAFNAINDEFMSFMRARRPMSLVIVSYLICLFWFKDKYIYKDGTYLRRLHEAMAMAPECWKPAFYWPQQILEKHEVHCSLERMMEEMDISK</sequence>
<feature type="compositionally biased region" description="Low complexity" evidence="1">
    <location>
        <begin position="70"/>
        <end position="90"/>
    </location>
</feature>
<organism evidence="2 3">
    <name type="scientific">Geotrichum candidum</name>
    <name type="common">Oospora lactis</name>
    <name type="synonym">Dipodascus geotrichum</name>
    <dbReference type="NCBI Taxonomy" id="1173061"/>
    <lineage>
        <taxon>Eukaryota</taxon>
        <taxon>Fungi</taxon>
        <taxon>Dikarya</taxon>
        <taxon>Ascomycota</taxon>
        <taxon>Saccharomycotina</taxon>
        <taxon>Dipodascomycetes</taxon>
        <taxon>Dipodascales</taxon>
        <taxon>Dipodascaceae</taxon>
        <taxon>Geotrichum</taxon>
    </lineage>
</organism>
<feature type="compositionally biased region" description="Basic residues" evidence="1">
    <location>
        <begin position="54"/>
        <end position="69"/>
    </location>
</feature>
<dbReference type="PANTHER" id="PTHR47784">
    <property type="entry name" value="STEROL UPTAKE CONTROL PROTEIN 2"/>
    <property type="match status" value="1"/>
</dbReference>
<dbReference type="AlphaFoldDB" id="A0A0J9XAX5"/>
<dbReference type="InterPro" id="IPR053157">
    <property type="entry name" value="Sterol_Uptake_Regulator"/>
</dbReference>
<proteinExistence type="predicted"/>
<feature type="region of interest" description="Disordered" evidence="1">
    <location>
        <begin position="447"/>
        <end position="470"/>
    </location>
</feature>
<name>A0A0J9XAX5_GEOCN</name>
<evidence type="ECO:0000256" key="1">
    <source>
        <dbReference type="SAM" id="MobiDB-lite"/>
    </source>
</evidence>
<evidence type="ECO:0000313" key="3">
    <source>
        <dbReference type="Proteomes" id="UP000242525"/>
    </source>
</evidence>
<dbReference type="GO" id="GO:0001228">
    <property type="term" value="F:DNA-binding transcription activator activity, RNA polymerase II-specific"/>
    <property type="evidence" value="ECO:0007669"/>
    <property type="project" value="TreeGrafter"/>
</dbReference>
<reference evidence="2" key="1">
    <citation type="submission" date="2014-03" db="EMBL/GenBank/DDBJ databases">
        <authorList>
            <person name="Casaregola S."/>
        </authorList>
    </citation>
    <scope>NUCLEOTIDE SEQUENCE [LARGE SCALE GENOMIC DNA]</scope>
    <source>
        <strain evidence="2">CLIB 918</strain>
    </source>
</reference>
<feature type="compositionally biased region" description="Polar residues" evidence="1">
    <location>
        <begin position="1"/>
        <end position="11"/>
    </location>
</feature>
<dbReference type="PANTHER" id="PTHR47784:SF5">
    <property type="entry name" value="STEROL UPTAKE CONTROL PROTEIN 2"/>
    <property type="match status" value="1"/>
</dbReference>
<feature type="region of interest" description="Disordered" evidence="1">
    <location>
        <begin position="1"/>
        <end position="93"/>
    </location>
</feature>
<feature type="compositionally biased region" description="Basic and acidic residues" evidence="1">
    <location>
        <begin position="374"/>
        <end position="386"/>
    </location>
</feature>
<dbReference type="EMBL" id="CCBN010000008">
    <property type="protein sequence ID" value="CDO54629.1"/>
    <property type="molecule type" value="Genomic_DNA"/>
</dbReference>
<gene>
    <name evidence="2" type="ORF">BN980_GECA08s02199g</name>
</gene>
<evidence type="ECO:0000313" key="2">
    <source>
        <dbReference type="EMBL" id="CDO54629.1"/>
    </source>
</evidence>
<protein>
    <submittedName>
        <fullName evidence="2">Uncharacterized protein</fullName>
    </submittedName>
</protein>